<feature type="compositionally biased region" description="Low complexity" evidence="1">
    <location>
        <begin position="192"/>
        <end position="204"/>
    </location>
</feature>
<dbReference type="AlphaFoldDB" id="A0A232LQ80"/>
<feature type="compositionally biased region" description="Low complexity" evidence="1">
    <location>
        <begin position="214"/>
        <end position="224"/>
    </location>
</feature>
<feature type="compositionally biased region" description="Polar residues" evidence="1">
    <location>
        <begin position="225"/>
        <end position="236"/>
    </location>
</feature>
<dbReference type="PANTHER" id="PTHR38117">
    <property type="entry name" value="NACHT AND WD40 DOMAIN PROTEIN"/>
    <property type="match status" value="1"/>
</dbReference>
<gene>
    <name evidence="3" type="ORF">Egran_05987</name>
</gene>
<evidence type="ECO:0000259" key="2">
    <source>
        <dbReference type="Pfam" id="PF23155"/>
    </source>
</evidence>
<dbReference type="PANTHER" id="PTHR38117:SF2">
    <property type="entry name" value="NACHT AND WD40 DOMAIN PROTEIN"/>
    <property type="match status" value="1"/>
</dbReference>
<dbReference type="OrthoDB" id="5078320at2759"/>
<feature type="region of interest" description="Disordered" evidence="1">
    <location>
        <begin position="185"/>
        <end position="262"/>
    </location>
</feature>
<evidence type="ECO:0000313" key="4">
    <source>
        <dbReference type="Proteomes" id="UP000243515"/>
    </source>
</evidence>
<keyword evidence="4" id="KW-1185">Reference proteome</keyword>
<sequence length="296" mass="32619">MSKRTVFTTITPLPHYITRETVTESLHDHAEMIGLNPLVIRHGQCKPPPNAAPDEFHCVWYELTDKISYLPGGLISGNVSYKACFHDLPRGLQTHVYAPAGLDIKEKWTVCGNMPGEPRETVELGLSKAPREGLYVREDVDMRCNIIMTGFVKKTLKRAHLVLIDRLVIKADLLKVKLGQTLTPLPSPGWIPGPGSIPSLSGQGSLSGPGSLSGRGSLHSRTGSVVSRNSEYNPNLTLPPFSPNSMDFKSPEDQNPGYQNLEYKNPKYAIPEARVIPAFELPANYVDKAERVAELE</sequence>
<feature type="domain" description="DUF7053" evidence="2">
    <location>
        <begin position="2"/>
        <end position="172"/>
    </location>
</feature>
<organism evidence="3 4">
    <name type="scientific">Elaphomyces granulatus</name>
    <dbReference type="NCBI Taxonomy" id="519963"/>
    <lineage>
        <taxon>Eukaryota</taxon>
        <taxon>Fungi</taxon>
        <taxon>Dikarya</taxon>
        <taxon>Ascomycota</taxon>
        <taxon>Pezizomycotina</taxon>
        <taxon>Eurotiomycetes</taxon>
        <taxon>Eurotiomycetidae</taxon>
        <taxon>Eurotiales</taxon>
        <taxon>Elaphomycetaceae</taxon>
        <taxon>Elaphomyces</taxon>
    </lineage>
</organism>
<protein>
    <recommendedName>
        <fullName evidence="2">DUF7053 domain-containing protein</fullName>
    </recommendedName>
</protein>
<name>A0A232LQ80_9EURO</name>
<dbReference type="Proteomes" id="UP000243515">
    <property type="component" value="Unassembled WGS sequence"/>
</dbReference>
<accession>A0A232LQ80</accession>
<evidence type="ECO:0000256" key="1">
    <source>
        <dbReference type="SAM" id="MobiDB-lite"/>
    </source>
</evidence>
<reference evidence="3 4" key="1">
    <citation type="journal article" date="2015" name="Environ. Microbiol.">
        <title>Metagenome sequence of Elaphomyces granulatus from sporocarp tissue reveals Ascomycota ectomycorrhizal fingerprints of genome expansion and a Proteobacteria-rich microbiome.</title>
        <authorList>
            <person name="Quandt C.A."/>
            <person name="Kohler A."/>
            <person name="Hesse C.N."/>
            <person name="Sharpton T.J."/>
            <person name="Martin F."/>
            <person name="Spatafora J.W."/>
        </authorList>
    </citation>
    <scope>NUCLEOTIDE SEQUENCE [LARGE SCALE GENOMIC DNA]</scope>
    <source>
        <strain evidence="3 4">OSC145934</strain>
    </source>
</reference>
<proteinExistence type="predicted"/>
<dbReference type="Pfam" id="PF23155">
    <property type="entry name" value="DUF7053"/>
    <property type="match status" value="1"/>
</dbReference>
<comment type="caution">
    <text evidence="3">The sequence shown here is derived from an EMBL/GenBank/DDBJ whole genome shotgun (WGS) entry which is preliminary data.</text>
</comment>
<dbReference type="InterPro" id="IPR055481">
    <property type="entry name" value="DUF7053"/>
</dbReference>
<evidence type="ECO:0000313" key="3">
    <source>
        <dbReference type="EMBL" id="OXV06244.1"/>
    </source>
</evidence>
<dbReference type="EMBL" id="NPHW01005963">
    <property type="protein sequence ID" value="OXV06244.1"/>
    <property type="molecule type" value="Genomic_DNA"/>
</dbReference>